<comment type="similarity">
    <text evidence="4 14">Belongs to the cytochrome P450 family.</text>
</comment>
<dbReference type="PANTHER" id="PTHR24292">
    <property type="entry name" value="CYTOCHROME P450"/>
    <property type="match status" value="1"/>
</dbReference>
<name>A0AAE1HNP4_9NEOP</name>
<keyword evidence="12 15" id="KW-0472">Membrane</keyword>
<feature type="transmembrane region" description="Helical" evidence="15">
    <location>
        <begin position="32"/>
        <end position="65"/>
    </location>
</feature>
<protein>
    <submittedName>
        <fullName evidence="16">Cytochrome P450 6k1</fullName>
    </submittedName>
</protein>
<evidence type="ECO:0000256" key="13">
    <source>
        <dbReference type="PIRSR" id="PIRSR602401-1"/>
    </source>
</evidence>
<evidence type="ECO:0000256" key="11">
    <source>
        <dbReference type="ARBA" id="ARBA00023033"/>
    </source>
</evidence>
<dbReference type="Pfam" id="PF00067">
    <property type="entry name" value="p450"/>
    <property type="match status" value="1"/>
</dbReference>
<dbReference type="GO" id="GO:0020037">
    <property type="term" value="F:heme binding"/>
    <property type="evidence" value="ECO:0007669"/>
    <property type="project" value="InterPro"/>
</dbReference>
<evidence type="ECO:0000256" key="5">
    <source>
        <dbReference type="ARBA" id="ARBA00022617"/>
    </source>
</evidence>
<proteinExistence type="inferred from homology"/>
<evidence type="ECO:0000313" key="17">
    <source>
        <dbReference type="Proteomes" id="UP001219518"/>
    </source>
</evidence>
<evidence type="ECO:0000256" key="8">
    <source>
        <dbReference type="ARBA" id="ARBA00022848"/>
    </source>
</evidence>
<dbReference type="InterPro" id="IPR036396">
    <property type="entry name" value="Cyt_P450_sf"/>
</dbReference>
<dbReference type="PRINTS" id="PR00463">
    <property type="entry name" value="EP450I"/>
</dbReference>
<dbReference type="SUPFAM" id="SSF48264">
    <property type="entry name" value="Cytochrome P450"/>
    <property type="match status" value="1"/>
</dbReference>
<reference evidence="16" key="1">
    <citation type="submission" date="2021-07" db="EMBL/GenBank/DDBJ databases">
        <authorList>
            <person name="Catto M.A."/>
            <person name="Jacobson A."/>
            <person name="Kennedy G."/>
            <person name="Labadie P."/>
            <person name="Hunt B.G."/>
            <person name="Srinivasan R."/>
        </authorList>
    </citation>
    <scope>NUCLEOTIDE SEQUENCE</scope>
    <source>
        <strain evidence="16">PL_HMW_Pooled</strain>
        <tissue evidence="16">Head</tissue>
    </source>
</reference>
<dbReference type="InterPro" id="IPR050476">
    <property type="entry name" value="Insect_CytP450_Detox"/>
</dbReference>
<dbReference type="GO" id="GO:0005789">
    <property type="term" value="C:endoplasmic reticulum membrane"/>
    <property type="evidence" value="ECO:0007669"/>
    <property type="project" value="UniProtKB-SubCell"/>
</dbReference>
<keyword evidence="15" id="KW-1133">Transmembrane helix</keyword>
<evidence type="ECO:0000313" key="16">
    <source>
        <dbReference type="EMBL" id="KAK3924699.1"/>
    </source>
</evidence>
<feature type="binding site" description="axial binding residue" evidence="13">
    <location>
        <position position="506"/>
    </location>
    <ligand>
        <name>heme</name>
        <dbReference type="ChEBI" id="CHEBI:30413"/>
    </ligand>
    <ligandPart>
        <name>Fe</name>
        <dbReference type="ChEBI" id="CHEBI:18248"/>
    </ligandPart>
</feature>
<dbReference type="InterPro" id="IPR017972">
    <property type="entry name" value="Cyt_P450_CS"/>
</dbReference>
<comment type="caution">
    <text evidence="16">The sequence shown here is derived from an EMBL/GenBank/DDBJ whole genome shotgun (WGS) entry which is preliminary data.</text>
</comment>
<keyword evidence="9 14" id="KW-0560">Oxidoreductase</keyword>
<evidence type="ECO:0000256" key="4">
    <source>
        <dbReference type="ARBA" id="ARBA00010617"/>
    </source>
</evidence>
<keyword evidence="11 14" id="KW-0503">Monooxygenase</keyword>
<evidence type="ECO:0000256" key="1">
    <source>
        <dbReference type="ARBA" id="ARBA00001971"/>
    </source>
</evidence>
<dbReference type="GO" id="GO:0004497">
    <property type="term" value="F:monooxygenase activity"/>
    <property type="evidence" value="ECO:0007669"/>
    <property type="project" value="UniProtKB-KW"/>
</dbReference>
<dbReference type="Proteomes" id="UP001219518">
    <property type="component" value="Unassembled WGS sequence"/>
</dbReference>
<keyword evidence="7" id="KW-0256">Endoplasmic reticulum</keyword>
<keyword evidence="10 13" id="KW-0408">Iron</keyword>
<keyword evidence="15" id="KW-0812">Transmembrane</keyword>
<dbReference type="InterPro" id="IPR001128">
    <property type="entry name" value="Cyt_P450"/>
</dbReference>
<dbReference type="InterPro" id="IPR002401">
    <property type="entry name" value="Cyt_P450_E_grp-I"/>
</dbReference>
<accession>A0AAE1HNP4</accession>
<dbReference type="AlphaFoldDB" id="A0AAE1HNP4"/>
<dbReference type="PRINTS" id="PR00385">
    <property type="entry name" value="P450"/>
</dbReference>
<keyword evidence="5 13" id="KW-0349">Heme</keyword>
<evidence type="ECO:0000256" key="14">
    <source>
        <dbReference type="RuleBase" id="RU000461"/>
    </source>
</evidence>
<evidence type="ECO:0000256" key="7">
    <source>
        <dbReference type="ARBA" id="ARBA00022824"/>
    </source>
</evidence>
<comment type="cofactor">
    <cofactor evidence="1 13">
        <name>heme</name>
        <dbReference type="ChEBI" id="CHEBI:30413"/>
    </cofactor>
</comment>
<evidence type="ECO:0000256" key="6">
    <source>
        <dbReference type="ARBA" id="ARBA00022723"/>
    </source>
</evidence>
<evidence type="ECO:0000256" key="15">
    <source>
        <dbReference type="SAM" id="Phobius"/>
    </source>
</evidence>
<reference evidence="16" key="2">
    <citation type="journal article" date="2023" name="BMC Genomics">
        <title>Pest status, molecular evolution, and epigenetic factors derived from the genome assembly of Frankliniella fusca, a thysanopteran phytovirus vector.</title>
        <authorList>
            <person name="Catto M.A."/>
            <person name="Labadie P.E."/>
            <person name="Jacobson A.L."/>
            <person name="Kennedy G.G."/>
            <person name="Srinivasan R."/>
            <person name="Hunt B.G."/>
        </authorList>
    </citation>
    <scope>NUCLEOTIDE SEQUENCE</scope>
    <source>
        <strain evidence="16">PL_HMW_Pooled</strain>
    </source>
</reference>
<evidence type="ECO:0000256" key="9">
    <source>
        <dbReference type="ARBA" id="ARBA00023002"/>
    </source>
</evidence>
<evidence type="ECO:0000256" key="10">
    <source>
        <dbReference type="ARBA" id="ARBA00023004"/>
    </source>
</evidence>
<dbReference type="GO" id="GO:0005506">
    <property type="term" value="F:iron ion binding"/>
    <property type="evidence" value="ECO:0007669"/>
    <property type="project" value="InterPro"/>
</dbReference>
<keyword evidence="8" id="KW-0492">Microsome</keyword>
<keyword evidence="6 13" id="KW-0479">Metal-binding</keyword>
<sequence>MSAVSAANCPGAKKVCYRDTPVKRKHDLTFKIFYYFSPFGGAAMLALVLAAVALALCAALLFAYLAFSMTYWRRRGVPNAPAALPWGNFADSILGRKTQFQVINDIYWRYRGERYIGTYFTATPLLHIHDPEIIRQVFIKEFQDFHGRGMHSDPERDPLSGNLFILAGQPWRNMRVKLRPTFTSGKIKYMFHTISECAAHLREHVLASIKAGGGGEYVEDVRELAARFSTDVITSVAFGVESNSMKNPDSEFRRIGQRIFEPCLENSFRALLSFFGGNIMRIFGIHNSPRDVSAFFIKVVGEIVAHRELHGVERADMMQLLIQLKNQGFVAPDGEQADKSNGHSEESITKVTEKEMAAHVFVFFLAGFETTSTTISFALFELAKNPEAQEKLLEEIDAVLKKSKGEVTYDTIMNMPYMEMVVQETMRMYPPVPFLTRQAMVRRQLPLTDLTLDKGTRLLIPVSALHYDPRYWDKPDRYDPSRFTEEAKQTRPAMVYLPFGDGPRICIGMRMGLVQVKTALVSILSRARVSMVPGTPTEAEMNPRTVIPTPMDGIRLRLSAR</sequence>
<evidence type="ECO:0000256" key="2">
    <source>
        <dbReference type="ARBA" id="ARBA00004174"/>
    </source>
</evidence>
<evidence type="ECO:0000256" key="12">
    <source>
        <dbReference type="ARBA" id="ARBA00023136"/>
    </source>
</evidence>
<dbReference type="FunFam" id="1.10.630.10:FF:000042">
    <property type="entry name" value="Cytochrome P450"/>
    <property type="match status" value="1"/>
</dbReference>
<gene>
    <name evidence="16" type="ORF">KUF71_012833</name>
</gene>
<dbReference type="CDD" id="cd11056">
    <property type="entry name" value="CYP6-like"/>
    <property type="match status" value="1"/>
</dbReference>
<dbReference type="EMBL" id="JAHWGI010001196">
    <property type="protein sequence ID" value="KAK3924699.1"/>
    <property type="molecule type" value="Genomic_DNA"/>
</dbReference>
<dbReference type="PROSITE" id="PS00086">
    <property type="entry name" value="CYTOCHROME_P450"/>
    <property type="match status" value="1"/>
</dbReference>
<organism evidence="16 17">
    <name type="scientific">Frankliniella fusca</name>
    <dbReference type="NCBI Taxonomy" id="407009"/>
    <lineage>
        <taxon>Eukaryota</taxon>
        <taxon>Metazoa</taxon>
        <taxon>Ecdysozoa</taxon>
        <taxon>Arthropoda</taxon>
        <taxon>Hexapoda</taxon>
        <taxon>Insecta</taxon>
        <taxon>Pterygota</taxon>
        <taxon>Neoptera</taxon>
        <taxon>Paraneoptera</taxon>
        <taxon>Thysanoptera</taxon>
        <taxon>Terebrantia</taxon>
        <taxon>Thripoidea</taxon>
        <taxon>Thripidae</taxon>
        <taxon>Frankliniella</taxon>
    </lineage>
</organism>
<dbReference type="PANTHER" id="PTHR24292:SF100">
    <property type="entry name" value="CYTOCHROME P450 6A16, ISOFORM B-RELATED"/>
    <property type="match status" value="1"/>
</dbReference>
<comment type="subcellular location">
    <subcellularLocation>
        <location evidence="3">Endoplasmic reticulum membrane</location>
        <topology evidence="3">Peripheral membrane protein</topology>
    </subcellularLocation>
    <subcellularLocation>
        <location evidence="2">Microsome membrane</location>
        <topology evidence="2">Peripheral membrane protein</topology>
    </subcellularLocation>
</comment>
<evidence type="ECO:0000256" key="3">
    <source>
        <dbReference type="ARBA" id="ARBA00004406"/>
    </source>
</evidence>
<keyword evidence="17" id="KW-1185">Reference proteome</keyword>
<dbReference type="Gene3D" id="1.10.630.10">
    <property type="entry name" value="Cytochrome P450"/>
    <property type="match status" value="1"/>
</dbReference>
<dbReference type="GO" id="GO:0016705">
    <property type="term" value="F:oxidoreductase activity, acting on paired donors, with incorporation or reduction of molecular oxygen"/>
    <property type="evidence" value="ECO:0007669"/>
    <property type="project" value="InterPro"/>
</dbReference>